<feature type="chain" id="PRO_5030009289" description="DUF3617 domain-containing protein" evidence="1">
    <location>
        <begin position="27"/>
        <end position="125"/>
    </location>
</feature>
<dbReference type="RefSeq" id="WP_048897432.1">
    <property type="nucleotide sequence ID" value="NZ_AP024853.1"/>
</dbReference>
<organism evidence="2 3">
    <name type="scientific">Photobacterium swingsii</name>
    <dbReference type="NCBI Taxonomy" id="680026"/>
    <lineage>
        <taxon>Bacteria</taxon>
        <taxon>Pseudomonadati</taxon>
        <taxon>Pseudomonadota</taxon>
        <taxon>Gammaproteobacteria</taxon>
        <taxon>Vibrionales</taxon>
        <taxon>Vibrionaceae</taxon>
        <taxon>Photobacterium</taxon>
    </lineage>
</organism>
<dbReference type="EMBL" id="PYLZ01000003">
    <property type="protein sequence ID" value="PSW25376.1"/>
    <property type="molecule type" value="Genomic_DNA"/>
</dbReference>
<comment type="caution">
    <text evidence="2">The sequence shown here is derived from an EMBL/GenBank/DDBJ whole genome shotgun (WGS) entry which is preliminary data.</text>
</comment>
<evidence type="ECO:0000256" key="1">
    <source>
        <dbReference type="SAM" id="SignalP"/>
    </source>
</evidence>
<protein>
    <recommendedName>
        <fullName evidence="4">DUF3617 domain-containing protein</fullName>
    </recommendedName>
</protein>
<accession>A0A0J8Y2F0</accession>
<name>A0A0J8Y2F0_9GAMM</name>
<dbReference type="Proteomes" id="UP000240481">
    <property type="component" value="Unassembled WGS sequence"/>
</dbReference>
<evidence type="ECO:0000313" key="3">
    <source>
        <dbReference type="Proteomes" id="UP000240481"/>
    </source>
</evidence>
<keyword evidence="3" id="KW-1185">Reference proteome</keyword>
<dbReference type="AlphaFoldDB" id="A0A0J8Y2F0"/>
<feature type="signal peptide" evidence="1">
    <location>
        <begin position="1"/>
        <end position="26"/>
    </location>
</feature>
<sequence length="125" mass="14567">MNLFWRCFIVWFLSFPSLLFPSYAEEAESSHITFLSDYKQKKCDFFYKNNKQRKIIMSSINKTQNKKNLYRCLSSLPEDKFKSCTLTGIDFTEGSGVCHVQPEKQRFNIEVSAKKGRIACSFSCS</sequence>
<evidence type="ECO:0000313" key="2">
    <source>
        <dbReference type="EMBL" id="PSW25376.1"/>
    </source>
</evidence>
<evidence type="ECO:0008006" key="4">
    <source>
        <dbReference type="Google" id="ProtNLM"/>
    </source>
</evidence>
<reference evidence="2 3" key="1">
    <citation type="submission" date="2018-01" db="EMBL/GenBank/DDBJ databases">
        <title>Whole genome sequencing of Histamine producing bacteria.</title>
        <authorList>
            <person name="Butler K."/>
        </authorList>
    </citation>
    <scope>NUCLEOTIDE SEQUENCE [LARGE SCALE GENOMIC DNA]</scope>
    <source>
        <strain evidence="2 3">DSM 24669</strain>
    </source>
</reference>
<proteinExistence type="predicted"/>
<gene>
    <name evidence="2" type="ORF">C9I94_06900</name>
</gene>
<keyword evidence="1" id="KW-0732">Signal</keyword>